<evidence type="ECO:0000256" key="1">
    <source>
        <dbReference type="SAM" id="MobiDB-lite"/>
    </source>
</evidence>
<comment type="caution">
    <text evidence="2">The sequence shown here is derived from an EMBL/GenBank/DDBJ whole genome shotgun (WGS) entry which is preliminary data.</text>
</comment>
<dbReference type="AlphaFoldDB" id="A0A212CSJ9"/>
<dbReference type="Gene3D" id="3.30.760.10">
    <property type="entry name" value="RNA Cap, Translation Initiation Factor Eif4e"/>
    <property type="match status" value="1"/>
</dbReference>
<dbReference type="OrthoDB" id="590761at2759"/>
<name>A0A212CSJ9_CEREH</name>
<feature type="region of interest" description="Disordered" evidence="1">
    <location>
        <begin position="1"/>
        <end position="20"/>
    </location>
</feature>
<gene>
    <name evidence="2" type="ORF">Celaphus_00015131</name>
</gene>
<reference evidence="2 3" key="1">
    <citation type="journal article" date="2018" name="Mol. Genet. Genomics">
        <title>The red deer Cervus elaphus genome CerEla1.0: sequencing, annotating, genes, and chromosomes.</title>
        <authorList>
            <person name="Bana N.A."/>
            <person name="Nyiri A."/>
            <person name="Nagy J."/>
            <person name="Frank K."/>
            <person name="Nagy T."/>
            <person name="Steger V."/>
            <person name="Schiller M."/>
            <person name="Lakatos P."/>
            <person name="Sugar L."/>
            <person name="Horn P."/>
            <person name="Barta E."/>
            <person name="Orosz L."/>
        </authorList>
    </citation>
    <scope>NUCLEOTIDE SEQUENCE [LARGE SCALE GENOMIC DNA]</scope>
    <source>
        <strain evidence="2">Hungarian</strain>
    </source>
</reference>
<organism evidence="2 3">
    <name type="scientific">Cervus elaphus hippelaphus</name>
    <name type="common">European red deer</name>
    <dbReference type="NCBI Taxonomy" id="46360"/>
    <lineage>
        <taxon>Eukaryota</taxon>
        <taxon>Metazoa</taxon>
        <taxon>Chordata</taxon>
        <taxon>Craniata</taxon>
        <taxon>Vertebrata</taxon>
        <taxon>Euteleostomi</taxon>
        <taxon>Mammalia</taxon>
        <taxon>Eutheria</taxon>
        <taxon>Laurasiatheria</taxon>
        <taxon>Artiodactyla</taxon>
        <taxon>Ruminantia</taxon>
        <taxon>Pecora</taxon>
        <taxon>Cervidae</taxon>
        <taxon>Cervinae</taxon>
        <taxon>Cervus</taxon>
    </lineage>
</organism>
<evidence type="ECO:0000313" key="2">
    <source>
        <dbReference type="EMBL" id="OWK08981.1"/>
    </source>
</evidence>
<dbReference type="EMBL" id="MKHE01000013">
    <property type="protein sequence ID" value="OWK08981.1"/>
    <property type="molecule type" value="Genomic_DNA"/>
</dbReference>
<evidence type="ECO:0000313" key="3">
    <source>
        <dbReference type="Proteomes" id="UP000242450"/>
    </source>
</evidence>
<dbReference type="Proteomes" id="UP000242450">
    <property type="component" value="Chromosome 13"/>
</dbReference>
<accession>A0A212CSJ9</accession>
<protein>
    <submittedName>
        <fullName evidence="2">Uncharacterized protein</fullName>
    </submittedName>
</protein>
<keyword evidence="3" id="KW-1185">Reference proteome</keyword>
<dbReference type="SUPFAM" id="SSF55418">
    <property type="entry name" value="eIF4e-like"/>
    <property type="match status" value="1"/>
</dbReference>
<feature type="non-terminal residue" evidence="2">
    <location>
        <position position="1"/>
    </location>
</feature>
<dbReference type="InterPro" id="IPR023398">
    <property type="entry name" value="TIF_eIF4e-like"/>
</dbReference>
<feature type="non-terminal residue" evidence="2">
    <location>
        <position position="82"/>
    </location>
</feature>
<proteinExistence type="predicted"/>
<sequence length="82" mass="9002">EATPTPNPMPTEDEKTESNQETLLRLIGESFDDYSDDVCGVIVNVRAKGKVYKERLGLPPKTVIGYQSHADTATQSGFTTKN</sequence>